<dbReference type="EMBL" id="CP019454">
    <property type="protein sequence ID" value="AUW94937.1"/>
    <property type="molecule type" value="Genomic_DNA"/>
</dbReference>
<gene>
    <name evidence="1" type="ORF">BXT84_14055</name>
</gene>
<sequence length="69" mass="7926">MTEIFINDIENSHISYQTIFSCDEDDWKTDGLFEVVHLFGYFVVRAVEEGKTYIAIAKSLSKAKEAVFD</sequence>
<evidence type="ECO:0000313" key="2">
    <source>
        <dbReference type="Proteomes" id="UP000325292"/>
    </source>
</evidence>
<proteinExistence type="predicted"/>
<name>A0ABM6RTY0_9FIRM</name>
<accession>A0ABM6RTY0</accession>
<protein>
    <submittedName>
        <fullName evidence="1">Uncharacterized protein</fullName>
    </submittedName>
</protein>
<organism evidence="1 2">
    <name type="scientific">Sulfobacillus thermotolerans</name>
    <dbReference type="NCBI Taxonomy" id="338644"/>
    <lineage>
        <taxon>Bacteria</taxon>
        <taxon>Bacillati</taxon>
        <taxon>Bacillota</taxon>
        <taxon>Clostridia</taxon>
        <taxon>Eubacteriales</taxon>
        <taxon>Clostridiales Family XVII. Incertae Sedis</taxon>
        <taxon>Sulfobacillus</taxon>
    </lineage>
</organism>
<evidence type="ECO:0000313" key="1">
    <source>
        <dbReference type="EMBL" id="AUW94937.1"/>
    </source>
</evidence>
<dbReference type="Proteomes" id="UP000325292">
    <property type="component" value="Chromosome"/>
</dbReference>
<reference evidence="1 2" key="1">
    <citation type="journal article" date="2019" name="Sci. Rep.">
        <title>Sulfobacillus thermotolerans: new insights into resistance and metabolic capacities of acidophilic chemolithotrophs.</title>
        <authorList>
            <person name="Panyushkina A.E."/>
            <person name="Babenko V.V."/>
            <person name="Nikitina A.S."/>
            <person name="Selezneva O.V."/>
            <person name="Tsaplina I.A."/>
            <person name="Letarova M.A."/>
            <person name="Kostryukova E.S."/>
            <person name="Letarov A.V."/>
        </authorList>
    </citation>
    <scope>NUCLEOTIDE SEQUENCE [LARGE SCALE GENOMIC DNA]</scope>
    <source>
        <strain evidence="1 2">Kr1</strain>
    </source>
</reference>
<keyword evidence="2" id="KW-1185">Reference proteome</keyword>